<accession>A0AAE9CDS1</accession>
<evidence type="ECO:0000256" key="5">
    <source>
        <dbReference type="ARBA" id="ARBA00023002"/>
    </source>
</evidence>
<dbReference type="Pfam" id="PF00186">
    <property type="entry name" value="DHFR_1"/>
    <property type="match status" value="1"/>
</dbReference>
<dbReference type="PANTHER" id="PTHR48069">
    <property type="entry name" value="DIHYDROFOLATE REDUCTASE"/>
    <property type="match status" value="1"/>
</dbReference>
<evidence type="ECO:0000256" key="4">
    <source>
        <dbReference type="ARBA" id="ARBA00022857"/>
    </source>
</evidence>
<dbReference type="SUPFAM" id="SSF53597">
    <property type="entry name" value="Dihydrofolate reductase-like"/>
    <property type="match status" value="1"/>
</dbReference>
<dbReference type="EC" id="1.5.1.3" evidence="2"/>
<dbReference type="FunFam" id="3.40.430.10:FF:000001">
    <property type="entry name" value="Dihydrofolate reductase"/>
    <property type="match status" value="1"/>
</dbReference>
<evidence type="ECO:0000256" key="2">
    <source>
        <dbReference type="ARBA" id="ARBA00012856"/>
    </source>
</evidence>
<dbReference type="PRINTS" id="PR00070">
    <property type="entry name" value="DHFR"/>
</dbReference>
<keyword evidence="4" id="KW-0521">NADP</keyword>
<organism evidence="7 8">
    <name type="scientific">Bacillus phage vB_BanS_Nate</name>
    <dbReference type="NCBI Taxonomy" id="2894788"/>
    <lineage>
        <taxon>Viruses</taxon>
        <taxon>Duplodnaviria</taxon>
        <taxon>Heunggongvirae</taxon>
        <taxon>Uroviricota</taxon>
        <taxon>Caudoviricetes</taxon>
        <taxon>Joanripponvirinae</taxon>
        <taxon>Natevirus</taxon>
        <taxon>Natevirus nate</taxon>
    </lineage>
</organism>
<dbReference type="Gene3D" id="3.40.430.10">
    <property type="entry name" value="Dihydrofolate Reductase, subunit A"/>
    <property type="match status" value="1"/>
</dbReference>
<reference evidence="7" key="1">
    <citation type="submission" date="2021-10" db="EMBL/GenBank/DDBJ databases">
        <authorList>
            <person name="Lavering E.D."/>
            <person name="James R."/>
            <person name="Fairholm J.D."/>
            <person name="Ogilvie B.H."/>
            <person name="Thurgood T.L."/>
            <person name="Robison R.A."/>
            <person name="Grose J.H."/>
        </authorList>
    </citation>
    <scope>NUCLEOTIDE SEQUENCE</scope>
</reference>
<dbReference type="GO" id="GO:0046452">
    <property type="term" value="P:dihydrofolate metabolic process"/>
    <property type="evidence" value="ECO:0007669"/>
    <property type="project" value="TreeGrafter"/>
</dbReference>
<dbReference type="GO" id="GO:0004146">
    <property type="term" value="F:dihydrofolate reductase activity"/>
    <property type="evidence" value="ECO:0007669"/>
    <property type="project" value="UniProtKB-EC"/>
</dbReference>
<evidence type="ECO:0000313" key="8">
    <source>
        <dbReference type="Proteomes" id="UP000827544"/>
    </source>
</evidence>
<dbReference type="InterPro" id="IPR024072">
    <property type="entry name" value="DHFR-like_dom_sf"/>
</dbReference>
<proteinExistence type="predicted"/>
<dbReference type="GO" id="GO:0006730">
    <property type="term" value="P:one-carbon metabolic process"/>
    <property type="evidence" value="ECO:0007669"/>
    <property type="project" value="UniProtKB-KW"/>
</dbReference>
<dbReference type="PANTHER" id="PTHR48069:SF3">
    <property type="entry name" value="DIHYDROFOLATE REDUCTASE"/>
    <property type="match status" value="1"/>
</dbReference>
<name>A0AAE9CDS1_9CAUD</name>
<keyword evidence="8" id="KW-1185">Reference proteome</keyword>
<dbReference type="InterPro" id="IPR001796">
    <property type="entry name" value="DHFR_dom"/>
</dbReference>
<dbReference type="Proteomes" id="UP000827544">
    <property type="component" value="Segment"/>
</dbReference>
<protein>
    <recommendedName>
        <fullName evidence="2">dihydrofolate reductase</fullName>
        <ecNumber evidence="2">1.5.1.3</ecNumber>
    </recommendedName>
</protein>
<dbReference type="PIRSF" id="PIRSF000194">
    <property type="entry name" value="DHFR"/>
    <property type="match status" value="1"/>
</dbReference>
<evidence type="ECO:0000313" key="7">
    <source>
        <dbReference type="EMBL" id="UGO51045.1"/>
    </source>
</evidence>
<comment type="pathway">
    <text evidence="1">Cofactor biosynthesis; tetrahydrofolate biosynthesis; 5,6,7,8-tetrahydrofolate from 7,8-dihydrofolate: step 1/1.</text>
</comment>
<dbReference type="PROSITE" id="PS51330">
    <property type="entry name" value="DHFR_2"/>
    <property type="match status" value="1"/>
</dbReference>
<feature type="domain" description="DHFR" evidence="6">
    <location>
        <begin position="1"/>
        <end position="162"/>
    </location>
</feature>
<gene>
    <name evidence="7" type="ORF">NATE_192</name>
</gene>
<evidence type="ECO:0000259" key="6">
    <source>
        <dbReference type="PROSITE" id="PS51330"/>
    </source>
</evidence>
<dbReference type="GO" id="GO:0046654">
    <property type="term" value="P:tetrahydrofolate biosynthetic process"/>
    <property type="evidence" value="ECO:0007669"/>
    <property type="project" value="InterPro"/>
</dbReference>
<keyword evidence="3" id="KW-0554">One-carbon metabolism</keyword>
<sequence length="175" mass="20327">MISLIACTDINLGIGNKDNDLLFDLPADRRHFRQMTKNKIVVMGRKTWESLPKKPLDRRENYVLTRDKDFVAEGAKVIHSIDEILELGKGKKEVCIMGGGELYRQMMPYAQKMYLTHVHSISVEGRVFFPDYGIDQWKHMNAVKHKADKKHAHSFTFAEYERIAEDEVKEEETTN</sequence>
<keyword evidence="5" id="KW-0560">Oxidoreductase</keyword>
<evidence type="ECO:0000256" key="1">
    <source>
        <dbReference type="ARBA" id="ARBA00004903"/>
    </source>
</evidence>
<dbReference type="CDD" id="cd00209">
    <property type="entry name" value="DHFR"/>
    <property type="match status" value="1"/>
</dbReference>
<dbReference type="GO" id="GO:0050661">
    <property type="term" value="F:NADP binding"/>
    <property type="evidence" value="ECO:0007669"/>
    <property type="project" value="InterPro"/>
</dbReference>
<dbReference type="GO" id="GO:0046655">
    <property type="term" value="P:folic acid metabolic process"/>
    <property type="evidence" value="ECO:0007669"/>
    <property type="project" value="TreeGrafter"/>
</dbReference>
<dbReference type="GO" id="GO:0043168">
    <property type="term" value="F:anion binding"/>
    <property type="evidence" value="ECO:0007669"/>
    <property type="project" value="UniProtKB-ARBA"/>
</dbReference>
<dbReference type="EMBL" id="OK499992">
    <property type="protein sequence ID" value="UGO51045.1"/>
    <property type="molecule type" value="Genomic_DNA"/>
</dbReference>
<dbReference type="InterPro" id="IPR012259">
    <property type="entry name" value="DHFR"/>
</dbReference>
<evidence type="ECO:0000256" key="3">
    <source>
        <dbReference type="ARBA" id="ARBA00022563"/>
    </source>
</evidence>